<keyword evidence="2 3" id="KW-0802">TPR repeat</keyword>
<dbReference type="PANTHER" id="PTHR45586">
    <property type="entry name" value="TPR REPEAT-CONTAINING PROTEIN PA4667"/>
    <property type="match status" value="1"/>
</dbReference>
<dbReference type="Proteomes" id="UP000214646">
    <property type="component" value="Unassembled WGS sequence"/>
</dbReference>
<dbReference type="SMART" id="SM00028">
    <property type="entry name" value="TPR"/>
    <property type="match status" value="10"/>
</dbReference>
<reference evidence="5" key="1">
    <citation type="submission" date="2017-06" db="EMBL/GenBank/DDBJ databases">
        <title>Genome analysis of Fimbriiglobus ruber SP5, the first member of the order Planctomycetales with confirmed chitinolytic capability.</title>
        <authorList>
            <person name="Ravin N.V."/>
            <person name="Rakitin A.L."/>
            <person name="Ivanova A.A."/>
            <person name="Beletsky A.V."/>
            <person name="Kulichevskaya I.S."/>
            <person name="Mardanov A.V."/>
            <person name="Dedysh S.N."/>
        </authorList>
    </citation>
    <scope>NUCLEOTIDE SEQUENCE [LARGE SCALE GENOMIC DNA]</scope>
    <source>
        <strain evidence="5">SP5</strain>
    </source>
</reference>
<evidence type="ECO:0000256" key="1">
    <source>
        <dbReference type="ARBA" id="ARBA00022737"/>
    </source>
</evidence>
<dbReference type="PROSITE" id="PS50005">
    <property type="entry name" value="TPR"/>
    <property type="match status" value="1"/>
</dbReference>
<dbReference type="Gene3D" id="1.25.40.10">
    <property type="entry name" value="Tetratricopeptide repeat domain"/>
    <property type="match status" value="6"/>
</dbReference>
<proteinExistence type="predicted"/>
<protein>
    <submittedName>
        <fullName evidence="4">TPR repeat protein</fullName>
    </submittedName>
</protein>
<evidence type="ECO:0000256" key="2">
    <source>
        <dbReference type="ARBA" id="ARBA00022803"/>
    </source>
</evidence>
<evidence type="ECO:0000313" key="4">
    <source>
        <dbReference type="EMBL" id="OWK37938.1"/>
    </source>
</evidence>
<gene>
    <name evidence="4" type="ORF">FRUB_07058</name>
</gene>
<organism evidence="4 5">
    <name type="scientific">Fimbriiglobus ruber</name>
    <dbReference type="NCBI Taxonomy" id="1908690"/>
    <lineage>
        <taxon>Bacteria</taxon>
        <taxon>Pseudomonadati</taxon>
        <taxon>Planctomycetota</taxon>
        <taxon>Planctomycetia</taxon>
        <taxon>Gemmatales</taxon>
        <taxon>Gemmataceae</taxon>
        <taxon>Fimbriiglobus</taxon>
    </lineage>
</organism>
<dbReference type="SUPFAM" id="SSF48452">
    <property type="entry name" value="TPR-like"/>
    <property type="match status" value="4"/>
</dbReference>
<feature type="repeat" description="TPR" evidence="3">
    <location>
        <begin position="1183"/>
        <end position="1216"/>
    </location>
</feature>
<name>A0A225DHA2_9BACT</name>
<dbReference type="InterPro" id="IPR019734">
    <property type="entry name" value="TPR_rpt"/>
</dbReference>
<evidence type="ECO:0000313" key="5">
    <source>
        <dbReference type="Proteomes" id="UP000214646"/>
    </source>
</evidence>
<accession>A0A225DHA2</accession>
<keyword evidence="1" id="KW-0677">Repeat</keyword>
<evidence type="ECO:0000256" key="3">
    <source>
        <dbReference type="PROSITE-ProRule" id="PRU00339"/>
    </source>
</evidence>
<sequence>MEIPAAELGRIRELYNQGRYRQALAVGEPFGPVRTWPGPAARLMAGRLAIQLGAPRIGRSLHVAAFRESPAHLEAVYYHARYRLERFGPLSCWWFLRGHRDWSDAAPDLRGDWVAVHALCAARVRDFDRAERYLAQADGIAPDRAWLYVERSSVLELADRVDEGLTAARRSLDLHPWFRPGVQSAAHLLQRAGRHEEAIELLTEAVDHLESGVVAAQLAALQLELGRHHDAARSLDRYADLSPLMEPEVAKWLAARRADVTYLFGDYTAAAAHARQADDDFYTGFAGRLEATALPPPGAPSPRVVLPIDLAPAATAHDLLARFWGIDVPRPPADAPLVLDGLPDAADRRRFERAGWVTREFTLDLDAAATLVGRGVPFFVTFVEAGFGQHRLVVGADRVRGTVFVADGTDRRPAEAPITVLTTRYRAFGPRCFVAVPPAEANRLDGLTLPASAEYDRLHAILIALTDHEFATAKGLVDALRAEAPDDRLTKFAAVAWGRSTGHPVLLHDALTALLADYPHDSTLVLAKTAILRDLGRANERRAILEAEVAAGAGGDTTGGREGRGGAEPLLMQSLAQMLITDPDAQDLADRLLRRSVRVRPHAAAGYYLLASQRWERQQFADAVDLYRFAACLDDREEQFAEAYTRAVRVTGQAPEALRLFQQRTTRTPFPDPAAVRALYNALQDRDEPEQAVAALGKAIETLRNAVEAGPPTDKGTPPEPANARAALADLLLFRAEAHAGAGRHEAATADLAAARPLSGAAVWHRLAGRVARIRPDFRAALGHLRDLLALDPLSADGHRLAAGLLADTEGRAAARQYLDGVAGRYPFYYPLVKLRAEFLYADPDEDAVAATRALLDLCPHDAWAARQLALVFADRKRHDEALAAVKVAGAHEPDHPSHAAVLAHVHRRADRVDEALAALRDGIRKFPDHELAIFELVQQSRGLKEKKAALRFVAELLHARPHTGDGLLAYFHQSTQTFEQFSDVIDPDEFEKFRGELDRFADERPDLWQAWSVAAQGLVMAQRADEAVTLAREATDRFPLVARVWIDLAEACRAADREEERVEALRGAVAAAPGWAPAVHELAEALGEADDDDGAVRALEALIPRAPVDALAHWSLSERLWQAGRSRDALDRAKMAVRHDPGHDPRAETAWSAVVAWSDRLDAPEEAVELARALTIDRAGDPRAWLRLARCLYEPALATEALSALDKAVALDPRNVEAHDMRAERLAAAGRYEEALAAARPPVLATELPIVLQGRAAWVEARRGNYAAAIPPMQALVAVDPEYVWGWQQLAEWYNDTGRPENYLEAASELVRLRPEHPMSLTMRGEAKLQTGDRDGGKADLRDALHVHPGYSQAAVILFDACLADRETREARSALAVLQEHLAGPEVLVKQLQFAARTGDADGAARAFAELCEMPGEGPPVFLQMGLAEMHSADWGERAAEVLRAAWSGTDEDGTGKGTEFNPWAPIYWLETPDGEAAEPDEKLAACDAVVAAYPTFTPGHDRRAEQLAEMGRFKDAAAACEPPGVGPPIPIALRGRAAWIEAQRGDRSRAIDLMRQLVTDEPDYGWGWRQLMQWYDALGRQRDCLEAADNLVRLSPDDPAARAVRGEARRVLGDHRGAAEDFRAAFDLDPTFDAAGLQLIASQLATDDLNGAARTLALVREHADGTLVTLRAVQVAARKGNLDTARTEFRALTADSGAPRGVLRDAVAAFAAAGWEAEADEELAAAAQRDDASPTTAGLWAERLVEADQAWKVADGLSGIVALNRSAAREAVLTYLSGMAASGRAETVTATAQRYEELLREDDESWARAGTILVETRNFPMAAAWLSDWRTRADCRAWMLVPLAAAFRALHQDDRAEAVARDGIELAGDGLVPADFRAWLALSAAVAGDAATAAAHLAPVDQLGLPDGVKLVLAMAEAVLMVQTADAADKVKAFEEAKDHLRSAAGACAPKDLPPAAARWYRKTIARLSTDVGTWGAKAWALWQAVKPWVREG</sequence>
<keyword evidence="5" id="KW-1185">Reference proteome</keyword>
<comment type="caution">
    <text evidence="4">The sequence shown here is derived from an EMBL/GenBank/DDBJ whole genome shotgun (WGS) entry which is preliminary data.</text>
</comment>
<dbReference type="InterPro" id="IPR051012">
    <property type="entry name" value="CellSynth/LPSAsmb/PSIAsmb"/>
</dbReference>
<dbReference type="OrthoDB" id="221093at2"/>
<dbReference type="InterPro" id="IPR011990">
    <property type="entry name" value="TPR-like_helical_dom_sf"/>
</dbReference>
<dbReference type="EMBL" id="NIDE01000014">
    <property type="protein sequence ID" value="OWK37938.1"/>
    <property type="molecule type" value="Genomic_DNA"/>
</dbReference>
<dbReference type="RefSeq" id="WP_088257760.1">
    <property type="nucleotide sequence ID" value="NZ_NIDE01000014.1"/>
</dbReference>
<dbReference type="PANTHER" id="PTHR45586:SF1">
    <property type="entry name" value="LIPOPOLYSACCHARIDE ASSEMBLY PROTEIN B"/>
    <property type="match status" value="1"/>
</dbReference>